<accession>A0A8R1EPN3</accession>
<keyword evidence="3" id="KW-1185">Reference proteome</keyword>
<reference evidence="3" key="1">
    <citation type="submission" date="2010-08" db="EMBL/GenBank/DDBJ databases">
        <authorList>
            <consortium name="Caenorhabditis japonica Sequencing Consortium"/>
            <person name="Wilson R.K."/>
        </authorList>
    </citation>
    <scope>NUCLEOTIDE SEQUENCE [LARGE SCALE GENOMIC DNA]</scope>
    <source>
        <strain evidence="3">DF5081</strain>
    </source>
</reference>
<sequence>MKAADAEASETAQVYAFLTLLVGNARDRAEEFLDGNANATVNQLVAELKATFENELTGKLKEAQFAKCRQERGESIEMYFNRVRILAAQAFRSGM</sequence>
<dbReference type="EnsemblMetazoa" id="CJA39485.1">
    <property type="protein sequence ID" value="CJA39485.1"/>
    <property type="gene ID" value="WBGene00215332"/>
</dbReference>
<evidence type="ECO:0000313" key="2">
    <source>
        <dbReference type="EnsemblMetazoa" id="CJA39485.1"/>
    </source>
</evidence>
<dbReference type="InterPro" id="IPR005162">
    <property type="entry name" value="Retrotrans_gag_dom"/>
</dbReference>
<dbReference type="Proteomes" id="UP000005237">
    <property type="component" value="Unassembled WGS sequence"/>
</dbReference>
<proteinExistence type="predicted"/>
<reference evidence="2" key="2">
    <citation type="submission" date="2022-06" db="UniProtKB">
        <authorList>
            <consortium name="EnsemblMetazoa"/>
        </authorList>
    </citation>
    <scope>IDENTIFICATION</scope>
    <source>
        <strain evidence="2">DF5081</strain>
    </source>
</reference>
<protein>
    <submittedName>
        <fullName evidence="2">Retrotrans_gag domain-containing protein</fullName>
    </submittedName>
</protein>
<dbReference type="AlphaFoldDB" id="A0A8R1EPN3"/>
<evidence type="ECO:0000259" key="1">
    <source>
        <dbReference type="Pfam" id="PF03732"/>
    </source>
</evidence>
<dbReference type="Pfam" id="PF03732">
    <property type="entry name" value="Retrotrans_gag"/>
    <property type="match status" value="1"/>
</dbReference>
<organism evidence="2 3">
    <name type="scientific">Caenorhabditis japonica</name>
    <dbReference type="NCBI Taxonomy" id="281687"/>
    <lineage>
        <taxon>Eukaryota</taxon>
        <taxon>Metazoa</taxon>
        <taxon>Ecdysozoa</taxon>
        <taxon>Nematoda</taxon>
        <taxon>Chromadorea</taxon>
        <taxon>Rhabditida</taxon>
        <taxon>Rhabditina</taxon>
        <taxon>Rhabditomorpha</taxon>
        <taxon>Rhabditoidea</taxon>
        <taxon>Rhabditidae</taxon>
        <taxon>Peloderinae</taxon>
        <taxon>Caenorhabditis</taxon>
    </lineage>
</organism>
<feature type="domain" description="Retrotransposon gag" evidence="1">
    <location>
        <begin position="17"/>
        <end position="91"/>
    </location>
</feature>
<evidence type="ECO:0000313" key="3">
    <source>
        <dbReference type="Proteomes" id="UP000005237"/>
    </source>
</evidence>
<name>A0A8R1EPN3_CAEJA</name>